<dbReference type="Gene3D" id="1.10.3860.10">
    <property type="entry name" value="Sodium:dicarboxylate symporter"/>
    <property type="match status" value="1"/>
</dbReference>
<dbReference type="InterPro" id="IPR036458">
    <property type="entry name" value="Na:dicarbo_symporter_sf"/>
</dbReference>
<gene>
    <name evidence="9" type="primary">sstT</name>
    <name evidence="10" type="ORF">PZBJ_13690</name>
</gene>
<feature type="transmembrane region" description="Helical" evidence="9">
    <location>
        <begin position="326"/>
        <end position="351"/>
    </location>
</feature>
<dbReference type="SUPFAM" id="SSF118215">
    <property type="entry name" value="Proton glutamate symport protein"/>
    <property type="match status" value="1"/>
</dbReference>
<comment type="function">
    <text evidence="9">Involved in the import of serine and threonine into the cell, with the concomitant import of sodium (symport system).</text>
</comment>
<dbReference type="Proteomes" id="UP000234296">
    <property type="component" value="Unassembled WGS sequence"/>
</dbReference>
<evidence type="ECO:0000256" key="7">
    <source>
        <dbReference type="ARBA" id="ARBA00022989"/>
    </source>
</evidence>
<evidence type="ECO:0000256" key="9">
    <source>
        <dbReference type="HAMAP-Rule" id="MF_01582"/>
    </source>
</evidence>
<feature type="transmembrane region" description="Helical" evidence="9">
    <location>
        <begin position="12"/>
        <end position="35"/>
    </location>
</feature>
<sequence length="415" mass="43659">MQNNFIGRLGALFAGSLVKQIMIGLVAGVALAWFSRDAALAVGLLGELFVRALKAVAPLLVLVLVISSIANHQQGQKTNIRPIIMLYLLSTFFAAVVAVIFSHLFPQTLSMNVGATQITPPSGITEVLHGLLMSMVSNPIEALMNANYIGILVWALGLGLAFRHASPSSKAFLNDASNAATWVVRCVIRCAPLGIFGLVASILASTGFDALWEYANLLALLLGCMLIMALVINPMLVFQKIRRNPYPLVFTCMRESGVTAFFTRSSAANIPVNMALAKRLNLDEDTYSVSIPLGATISMAGASITITVLTLAAVHTLGIAVDVPTAILLSLVASLCACGASGVAGGSLLLIPVACNMFGIPNDLAMQVVAVGFIIGVLQDSAETALNSSTDILFTAAVCQAEAERQPRRTVSESE</sequence>
<protein>
    <recommendedName>
        <fullName evidence="9">Serine/threonine transporter SstT</fullName>
    </recommendedName>
    <alternativeName>
        <fullName evidence="9">Na(+)/serine-threonine symporter</fullName>
    </alternativeName>
</protein>
<dbReference type="EMBL" id="PJRT01000020">
    <property type="protein sequence ID" value="PLR23159.1"/>
    <property type="molecule type" value="Genomic_DNA"/>
</dbReference>
<feature type="transmembrane region" description="Helical" evidence="9">
    <location>
        <begin position="182"/>
        <end position="205"/>
    </location>
</feature>
<organism evidence="10 11">
    <name type="scientific">Pantoea endophytica</name>
    <dbReference type="NCBI Taxonomy" id="92488"/>
    <lineage>
        <taxon>Bacteria</taxon>
        <taxon>Pseudomonadati</taxon>
        <taxon>Pseudomonadota</taxon>
        <taxon>Gammaproteobacteria</taxon>
        <taxon>Enterobacterales</taxon>
        <taxon>Erwiniaceae</taxon>
        <taxon>Pantoea</taxon>
    </lineage>
</organism>
<evidence type="ECO:0000256" key="2">
    <source>
        <dbReference type="ARBA" id="ARBA00022448"/>
    </source>
</evidence>
<keyword evidence="6 9" id="KW-0029">Amino-acid transport</keyword>
<feature type="transmembrane region" description="Helical" evidence="9">
    <location>
        <begin position="289"/>
        <end position="314"/>
    </location>
</feature>
<keyword evidence="11" id="KW-1185">Reference proteome</keyword>
<comment type="similarity">
    <text evidence="9">Belongs to the dicarboxylate/amino acid:cation symporter (DAACS) (TC 2.A.23) family.</text>
</comment>
<evidence type="ECO:0000256" key="6">
    <source>
        <dbReference type="ARBA" id="ARBA00022970"/>
    </source>
</evidence>
<comment type="catalytic activity">
    <reaction evidence="9">
        <text>L-threonine(in) + Na(+)(in) = L-threonine(out) + Na(+)(out)</text>
        <dbReference type="Rhea" id="RHEA:69999"/>
        <dbReference type="ChEBI" id="CHEBI:29101"/>
        <dbReference type="ChEBI" id="CHEBI:57926"/>
    </reaction>
</comment>
<keyword evidence="8 9" id="KW-0472">Membrane</keyword>
<evidence type="ECO:0000256" key="3">
    <source>
        <dbReference type="ARBA" id="ARBA00022475"/>
    </source>
</evidence>
<dbReference type="PANTHER" id="PTHR42865">
    <property type="entry name" value="PROTON/GLUTAMATE-ASPARTATE SYMPORTER"/>
    <property type="match status" value="1"/>
</dbReference>
<evidence type="ECO:0000313" key="11">
    <source>
        <dbReference type="Proteomes" id="UP000234296"/>
    </source>
</evidence>
<dbReference type="InterPro" id="IPR023025">
    <property type="entry name" value="Ser_Thr_transp_SstT"/>
</dbReference>
<dbReference type="NCBIfam" id="NF010151">
    <property type="entry name" value="PRK13628.1"/>
    <property type="match status" value="1"/>
</dbReference>
<evidence type="ECO:0000256" key="5">
    <source>
        <dbReference type="ARBA" id="ARBA00022847"/>
    </source>
</evidence>
<proteinExistence type="inferred from homology"/>
<keyword evidence="2 9" id="KW-0813">Transport</keyword>
<reference evidence="11" key="1">
    <citation type="submission" date="2017-12" db="EMBL/GenBank/DDBJ databases">
        <title>The genome sequence of Pantoea sp. 596.</title>
        <authorList>
            <person name="Gao J."/>
            <person name="Mao X."/>
            <person name="Sun J."/>
        </authorList>
    </citation>
    <scope>NUCLEOTIDE SEQUENCE [LARGE SCALE GENOMIC DNA]</scope>
    <source>
        <strain evidence="11">596</strain>
    </source>
</reference>
<dbReference type="Pfam" id="PF00375">
    <property type="entry name" value="SDF"/>
    <property type="match status" value="1"/>
</dbReference>
<evidence type="ECO:0000256" key="8">
    <source>
        <dbReference type="ARBA" id="ARBA00023136"/>
    </source>
</evidence>
<dbReference type="PANTHER" id="PTHR42865:SF8">
    <property type="entry name" value="SERINE_THREONINE TRANSPORTER SSTT"/>
    <property type="match status" value="1"/>
</dbReference>
<keyword evidence="4 9" id="KW-0812">Transmembrane</keyword>
<evidence type="ECO:0000313" key="10">
    <source>
        <dbReference type="EMBL" id="PLR23159.1"/>
    </source>
</evidence>
<evidence type="ECO:0000256" key="1">
    <source>
        <dbReference type="ARBA" id="ARBA00004141"/>
    </source>
</evidence>
<name>A0ABX4SPP2_9GAMM</name>
<keyword evidence="3 9" id="KW-1003">Cell membrane</keyword>
<dbReference type="RefSeq" id="WP_101762914.1">
    <property type="nucleotide sequence ID" value="NZ_DALZOF010000008.1"/>
</dbReference>
<evidence type="ECO:0000256" key="4">
    <source>
        <dbReference type="ARBA" id="ARBA00022692"/>
    </source>
</evidence>
<dbReference type="PRINTS" id="PR00173">
    <property type="entry name" value="EDTRNSPORT"/>
</dbReference>
<dbReference type="HAMAP" id="MF_01582">
    <property type="entry name" value="Ser_Thr_transp_SstT"/>
    <property type="match status" value="1"/>
</dbReference>
<dbReference type="InterPro" id="IPR001991">
    <property type="entry name" value="Na-dicarboxylate_symporter"/>
</dbReference>
<comment type="subcellular location">
    <subcellularLocation>
        <location evidence="9">Cell membrane</location>
        <topology evidence="9">Multi-pass membrane protein</topology>
    </subcellularLocation>
    <subcellularLocation>
        <location evidence="1">Membrane</location>
        <topology evidence="1">Multi-pass membrane protein</topology>
    </subcellularLocation>
</comment>
<comment type="caution">
    <text evidence="10">The sequence shown here is derived from an EMBL/GenBank/DDBJ whole genome shotgun (WGS) entry which is preliminary data.</text>
</comment>
<comment type="catalytic activity">
    <reaction evidence="9">
        <text>L-serine(in) + Na(+)(in) = L-serine(out) + Na(+)(out)</text>
        <dbReference type="Rhea" id="RHEA:29575"/>
        <dbReference type="ChEBI" id="CHEBI:29101"/>
        <dbReference type="ChEBI" id="CHEBI:33384"/>
    </reaction>
</comment>
<keyword evidence="7 9" id="KW-1133">Transmembrane helix</keyword>
<feature type="transmembrane region" description="Helical" evidence="9">
    <location>
        <begin position="84"/>
        <end position="105"/>
    </location>
</feature>
<feature type="transmembrane region" description="Helical" evidence="9">
    <location>
        <begin position="142"/>
        <end position="162"/>
    </location>
</feature>
<keyword evidence="5 9" id="KW-0769">Symport</keyword>
<feature type="transmembrane region" description="Helical" evidence="9">
    <location>
        <begin position="55"/>
        <end position="72"/>
    </location>
</feature>
<accession>A0ABX4SPP2</accession>
<feature type="transmembrane region" description="Helical" evidence="9">
    <location>
        <begin position="217"/>
        <end position="238"/>
    </location>
</feature>